<protein>
    <submittedName>
        <fullName evidence="5">Dynein 1 intermediate chain 1</fullName>
    </submittedName>
</protein>
<dbReference type="GO" id="GO:0045503">
    <property type="term" value="F:dynein light chain binding"/>
    <property type="evidence" value="ECO:0007669"/>
    <property type="project" value="TreeGrafter"/>
</dbReference>
<dbReference type="SUPFAM" id="SSF50978">
    <property type="entry name" value="WD40 repeat-like"/>
    <property type="match status" value="1"/>
</dbReference>
<reference evidence="5 6" key="1">
    <citation type="submission" date="2016-05" db="EMBL/GenBank/DDBJ databases">
        <title>Nuclear genome of Blastocystis sp. subtype 1 NandII.</title>
        <authorList>
            <person name="Gentekaki E."/>
            <person name="Curtis B."/>
            <person name="Stairs C."/>
            <person name="Eme L."/>
            <person name="Herman E."/>
            <person name="Klimes V."/>
            <person name="Arias M.C."/>
            <person name="Elias M."/>
            <person name="Hilliou F."/>
            <person name="Klute M."/>
            <person name="Malik S.-B."/>
            <person name="Pightling A."/>
            <person name="Rachubinski R."/>
            <person name="Salas D."/>
            <person name="Schlacht A."/>
            <person name="Suga H."/>
            <person name="Archibald J."/>
            <person name="Ball S.G."/>
            <person name="Clark G."/>
            <person name="Dacks J."/>
            <person name="Van Der Giezen M."/>
            <person name="Tsaousis A."/>
            <person name="Roger A."/>
        </authorList>
    </citation>
    <scope>NUCLEOTIDE SEQUENCE [LARGE SCALE GENOMIC DNA]</scope>
    <source>
        <strain evidence="6">ATCC 50177 / NandII</strain>
    </source>
</reference>
<evidence type="ECO:0000256" key="1">
    <source>
        <dbReference type="ARBA" id="ARBA00004496"/>
    </source>
</evidence>
<accession>A0A196SMI4</accession>
<keyword evidence="4" id="KW-0677">Repeat</keyword>
<dbReference type="STRING" id="478820.A0A196SMI4"/>
<dbReference type="GO" id="GO:0005737">
    <property type="term" value="C:cytoplasm"/>
    <property type="evidence" value="ECO:0007669"/>
    <property type="project" value="UniProtKB-SubCell"/>
</dbReference>
<dbReference type="InterPro" id="IPR050687">
    <property type="entry name" value="Dynein_IC"/>
</dbReference>
<evidence type="ECO:0000256" key="3">
    <source>
        <dbReference type="ARBA" id="ARBA00022574"/>
    </source>
</evidence>
<keyword evidence="2" id="KW-0963">Cytoplasm</keyword>
<dbReference type="InterPro" id="IPR015943">
    <property type="entry name" value="WD40/YVTN_repeat-like_dom_sf"/>
</dbReference>
<dbReference type="Pfam" id="PF00400">
    <property type="entry name" value="WD40"/>
    <property type="match status" value="1"/>
</dbReference>
<dbReference type="Gene3D" id="2.130.10.10">
    <property type="entry name" value="YVTN repeat-like/Quinoprotein amine dehydrogenase"/>
    <property type="match status" value="2"/>
</dbReference>
<organism evidence="5 6">
    <name type="scientific">Blastocystis sp. subtype 1 (strain ATCC 50177 / NandII)</name>
    <dbReference type="NCBI Taxonomy" id="478820"/>
    <lineage>
        <taxon>Eukaryota</taxon>
        <taxon>Sar</taxon>
        <taxon>Stramenopiles</taxon>
        <taxon>Bigyra</taxon>
        <taxon>Opalozoa</taxon>
        <taxon>Opalinata</taxon>
        <taxon>Blastocystidae</taxon>
        <taxon>Blastocystis</taxon>
    </lineage>
</organism>
<evidence type="ECO:0000313" key="6">
    <source>
        <dbReference type="Proteomes" id="UP000078348"/>
    </source>
</evidence>
<evidence type="ECO:0000256" key="2">
    <source>
        <dbReference type="ARBA" id="ARBA00022490"/>
    </source>
</evidence>
<evidence type="ECO:0000313" key="5">
    <source>
        <dbReference type="EMBL" id="OAO17486.1"/>
    </source>
</evidence>
<dbReference type="GO" id="GO:0045504">
    <property type="term" value="F:dynein heavy chain binding"/>
    <property type="evidence" value="ECO:0007669"/>
    <property type="project" value="TreeGrafter"/>
</dbReference>
<proteinExistence type="predicted"/>
<dbReference type="PANTHER" id="PTHR12442:SF22">
    <property type="entry name" value="CYTOPLASMIC DYNEIN 1 INTERMEDIATE CHAIN-RELATED"/>
    <property type="match status" value="1"/>
</dbReference>
<dbReference type="GO" id="GO:0005868">
    <property type="term" value="C:cytoplasmic dynein complex"/>
    <property type="evidence" value="ECO:0007669"/>
    <property type="project" value="TreeGrafter"/>
</dbReference>
<comment type="subcellular location">
    <subcellularLocation>
        <location evidence="1">Cytoplasm</location>
    </subcellularLocation>
</comment>
<sequence length="375" mass="40609">MKDYISADAEELEKKDILTLSKQYAFDVVNKHPVTSITISPFQHSFFLLSYHSSLTQTLETNGYFALWDEQIADHPYRILFSNEPVTCAVCHPTDKDLVIGAHASGHIGVWGVADGTLRSISDQKEPRHTNRVVGLAVLKTALASALASVSQDGVVCVWSPASFARPVVAVHLKDLTQEARGQEAELVPSALSGFDARASCVLVGCEDGRVAVLSVRNNVVAAEAVAAVHAGMVTSIDLEVLPRELTLVVSAGMDWSVKVWSEERPGEPLFCLPCSSFVVAVKWHPKNPNLLLVACEKGVVELWNVLKDRECPLASVRVSSDCGITAVAWKDSGRQALVGLESGAMVTVDVLNEVCEVHEEAVQALVRMVKDMLD</sequence>
<dbReference type="OrthoDB" id="4189at2759"/>
<comment type="caution">
    <text evidence="5">The sequence shown here is derived from an EMBL/GenBank/DDBJ whole genome shotgun (WGS) entry which is preliminary data.</text>
</comment>
<dbReference type="InterPro" id="IPR036322">
    <property type="entry name" value="WD40_repeat_dom_sf"/>
</dbReference>
<keyword evidence="3" id="KW-0853">WD repeat</keyword>
<dbReference type="GO" id="GO:0010970">
    <property type="term" value="P:transport along microtubule"/>
    <property type="evidence" value="ECO:0007669"/>
    <property type="project" value="TreeGrafter"/>
</dbReference>
<evidence type="ECO:0000256" key="4">
    <source>
        <dbReference type="ARBA" id="ARBA00022737"/>
    </source>
</evidence>
<dbReference type="SMART" id="SM00320">
    <property type="entry name" value="WD40"/>
    <property type="match status" value="5"/>
</dbReference>
<dbReference type="InterPro" id="IPR001680">
    <property type="entry name" value="WD40_rpt"/>
</dbReference>
<keyword evidence="6" id="KW-1185">Reference proteome</keyword>
<dbReference type="EMBL" id="LXWW01000028">
    <property type="protein sequence ID" value="OAO17486.1"/>
    <property type="molecule type" value="Genomic_DNA"/>
</dbReference>
<dbReference type="AlphaFoldDB" id="A0A196SMI4"/>
<dbReference type="PANTHER" id="PTHR12442">
    <property type="entry name" value="DYNEIN INTERMEDIATE CHAIN"/>
    <property type="match status" value="1"/>
</dbReference>
<name>A0A196SMI4_BLAHN</name>
<dbReference type="Proteomes" id="UP000078348">
    <property type="component" value="Unassembled WGS sequence"/>
</dbReference>
<gene>
    <name evidence="5" type="ORF">AV274_0783</name>
</gene>